<dbReference type="AlphaFoldDB" id="A0A2G5U780"/>
<comment type="caution">
    <text evidence="2">The sequence shown here is derived from an EMBL/GenBank/DDBJ whole genome shotgun (WGS) entry which is preliminary data.</text>
</comment>
<gene>
    <name evidence="2" type="primary">Cnig_chr_IV.g14577</name>
    <name evidence="2" type="ORF">B9Z55_014577</name>
</gene>
<evidence type="ECO:0000313" key="2">
    <source>
        <dbReference type="EMBL" id="PIC35126.1"/>
    </source>
</evidence>
<organism evidence="2 3">
    <name type="scientific">Caenorhabditis nigoni</name>
    <dbReference type="NCBI Taxonomy" id="1611254"/>
    <lineage>
        <taxon>Eukaryota</taxon>
        <taxon>Metazoa</taxon>
        <taxon>Ecdysozoa</taxon>
        <taxon>Nematoda</taxon>
        <taxon>Chromadorea</taxon>
        <taxon>Rhabditida</taxon>
        <taxon>Rhabditina</taxon>
        <taxon>Rhabditomorpha</taxon>
        <taxon>Rhabditoidea</taxon>
        <taxon>Rhabditidae</taxon>
        <taxon>Peloderinae</taxon>
        <taxon>Caenorhabditis</taxon>
    </lineage>
</organism>
<dbReference type="EMBL" id="PDUG01000004">
    <property type="protein sequence ID" value="PIC35126.1"/>
    <property type="molecule type" value="Genomic_DNA"/>
</dbReference>
<keyword evidence="3" id="KW-1185">Reference proteome</keyword>
<feature type="region of interest" description="Disordered" evidence="1">
    <location>
        <begin position="46"/>
        <end position="72"/>
    </location>
</feature>
<sequence>MFEFKPNYYRLSMHSCIVGIESRIGNNDVERLETIYKREKHPVSQINKIPNNTGKSKNCHTAPRDKSNEEAIVEGYKNVDYGTG</sequence>
<feature type="compositionally biased region" description="Polar residues" evidence="1">
    <location>
        <begin position="46"/>
        <end position="56"/>
    </location>
</feature>
<name>A0A2G5U780_9PELO</name>
<evidence type="ECO:0000313" key="3">
    <source>
        <dbReference type="Proteomes" id="UP000230233"/>
    </source>
</evidence>
<protein>
    <submittedName>
        <fullName evidence="2">Uncharacterized protein</fullName>
    </submittedName>
</protein>
<reference evidence="3" key="1">
    <citation type="submission" date="2017-10" db="EMBL/GenBank/DDBJ databases">
        <title>Rapid genome shrinkage in a self-fertile nematode reveals novel sperm competition proteins.</title>
        <authorList>
            <person name="Yin D."/>
            <person name="Schwarz E.M."/>
            <person name="Thomas C.G."/>
            <person name="Felde R.L."/>
            <person name="Korf I.F."/>
            <person name="Cutter A.D."/>
            <person name="Schartner C.M."/>
            <person name="Ralston E.J."/>
            <person name="Meyer B.J."/>
            <person name="Haag E.S."/>
        </authorList>
    </citation>
    <scope>NUCLEOTIDE SEQUENCE [LARGE SCALE GENOMIC DNA]</scope>
    <source>
        <strain evidence="3">JU1422</strain>
    </source>
</reference>
<evidence type="ECO:0000256" key="1">
    <source>
        <dbReference type="SAM" id="MobiDB-lite"/>
    </source>
</evidence>
<proteinExistence type="predicted"/>
<accession>A0A2G5U780</accession>
<dbReference type="Proteomes" id="UP000230233">
    <property type="component" value="Chromosome IV"/>
</dbReference>